<protein>
    <recommendedName>
        <fullName evidence="3">Carboxymuconolactone decarboxylase-like domain-containing protein</fullName>
    </recommendedName>
</protein>
<dbReference type="Proteomes" id="UP000410984">
    <property type="component" value="Unassembled WGS sequence"/>
</dbReference>
<evidence type="ECO:0000313" key="1">
    <source>
        <dbReference type="EMBL" id="VUD69835.1"/>
    </source>
</evidence>
<accession>A0A509E8B6</accession>
<evidence type="ECO:0008006" key="3">
    <source>
        <dbReference type="Google" id="ProtNLM"/>
    </source>
</evidence>
<dbReference type="InterPro" id="IPR029032">
    <property type="entry name" value="AhpD-like"/>
</dbReference>
<dbReference type="RefSeq" id="WP_142581430.1">
    <property type="nucleotide sequence ID" value="NZ_CABFPH010000003.1"/>
</dbReference>
<sequence>MSRFPIQTVDSAPEASRQAVEALRTAFGFLPNVAGTMATSPVLIGSLIALFGKVHGGSFTEAQIQVLLLTNAVTNGSNWAVAFHSALALEQGIDLSDVSAVRSGTVPSEPKLTAVSRLARTLIEKRGKLTQEDSDAFLDAGFTPEQLLEVIAVTAASTITNYTANVTNPPLESRFSVQA</sequence>
<organism evidence="1 2">
    <name type="scientific">Methylobacterium symbioticum</name>
    <dbReference type="NCBI Taxonomy" id="2584084"/>
    <lineage>
        <taxon>Bacteria</taxon>
        <taxon>Pseudomonadati</taxon>
        <taxon>Pseudomonadota</taxon>
        <taxon>Alphaproteobacteria</taxon>
        <taxon>Hyphomicrobiales</taxon>
        <taxon>Methylobacteriaceae</taxon>
        <taxon>Methylobacterium</taxon>
    </lineage>
</organism>
<dbReference type="Gene3D" id="1.20.1290.10">
    <property type="entry name" value="AhpD-like"/>
    <property type="match status" value="1"/>
</dbReference>
<evidence type="ECO:0000313" key="2">
    <source>
        <dbReference type="Proteomes" id="UP000410984"/>
    </source>
</evidence>
<dbReference type="AlphaFoldDB" id="A0A509E8B6"/>
<dbReference type="EMBL" id="CABFPH010000003">
    <property type="protein sequence ID" value="VUD69835.1"/>
    <property type="molecule type" value="Genomic_DNA"/>
</dbReference>
<keyword evidence="2" id="KW-1185">Reference proteome</keyword>
<name>A0A509E8B6_9HYPH</name>
<dbReference type="PANTHER" id="PTHR35446">
    <property type="entry name" value="SI:CH211-175M2.5"/>
    <property type="match status" value="1"/>
</dbReference>
<dbReference type="SUPFAM" id="SSF69118">
    <property type="entry name" value="AhpD-like"/>
    <property type="match status" value="1"/>
</dbReference>
<reference evidence="1 2" key="1">
    <citation type="submission" date="2019-06" db="EMBL/GenBank/DDBJ databases">
        <authorList>
            <person name="Rodrigo-Torres L."/>
            <person name="Arahal R. D."/>
            <person name="Lucena T."/>
        </authorList>
    </citation>
    <scope>NUCLEOTIDE SEQUENCE [LARGE SCALE GENOMIC DNA]</scope>
    <source>
        <strain evidence="1 2">SB0023/3</strain>
    </source>
</reference>
<proteinExistence type="predicted"/>
<dbReference type="PANTHER" id="PTHR35446:SF3">
    <property type="entry name" value="CMD DOMAIN-CONTAINING PROTEIN"/>
    <property type="match status" value="1"/>
</dbReference>
<dbReference type="OrthoDB" id="9808310at2"/>
<gene>
    <name evidence="1" type="ORF">MET9862_00395</name>
</gene>